<comment type="catalytic activity">
    <reaction evidence="21">
        <text>DNA(n) + a 2'-deoxyribonucleoside 5'-triphosphate = DNA(n+1) + diphosphate</text>
        <dbReference type="Rhea" id="RHEA:22508"/>
        <dbReference type="Rhea" id="RHEA-COMP:17339"/>
        <dbReference type="Rhea" id="RHEA-COMP:17340"/>
        <dbReference type="ChEBI" id="CHEBI:33019"/>
        <dbReference type="ChEBI" id="CHEBI:61560"/>
        <dbReference type="ChEBI" id="CHEBI:173112"/>
        <dbReference type="EC" id="2.7.7.7"/>
    </reaction>
</comment>
<dbReference type="SUPFAM" id="SSF47781">
    <property type="entry name" value="RuvA domain 2-like"/>
    <property type="match status" value="1"/>
</dbReference>
<dbReference type="CDD" id="cd07436">
    <property type="entry name" value="PHP_PolX"/>
    <property type="match status" value="1"/>
</dbReference>
<dbReference type="InterPro" id="IPR004013">
    <property type="entry name" value="PHP_dom"/>
</dbReference>
<keyword evidence="15" id="KW-0234">DNA repair</keyword>
<dbReference type="CDD" id="cd00141">
    <property type="entry name" value="NT_POLXc"/>
    <property type="match status" value="1"/>
</dbReference>
<evidence type="ECO:0000256" key="5">
    <source>
        <dbReference type="ARBA" id="ARBA00020020"/>
    </source>
</evidence>
<evidence type="ECO:0000256" key="7">
    <source>
        <dbReference type="ARBA" id="ARBA00022634"/>
    </source>
</evidence>
<comment type="catalytic activity">
    <reaction evidence="19">
        <text>a 5'-end 2'-deoxyribose-2'-deoxyribonucleotide-DNA = (2E,4S)-4-hydroxypenten-2-al-5-phosphate + a 5'-end 5'-phospho-2'-deoxyribonucleoside-DNA + H(+)</text>
        <dbReference type="Rhea" id="RHEA:76255"/>
        <dbReference type="Rhea" id="RHEA-COMP:13180"/>
        <dbReference type="Rhea" id="RHEA-COMP:18657"/>
        <dbReference type="ChEBI" id="CHEBI:15378"/>
        <dbReference type="ChEBI" id="CHEBI:136412"/>
        <dbReference type="ChEBI" id="CHEBI:195194"/>
        <dbReference type="ChEBI" id="CHEBI:195195"/>
    </reaction>
</comment>
<dbReference type="Pfam" id="PF14716">
    <property type="entry name" value="HHH_8"/>
    <property type="match status" value="1"/>
</dbReference>
<keyword evidence="12" id="KW-0832">Ubl conjugation</keyword>
<dbReference type="GO" id="GO:0008270">
    <property type="term" value="F:zinc ion binding"/>
    <property type="evidence" value="ECO:0007669"/>
    <property type="project" value="TreeGrafter"/>
</dbReference>
<evidence type="ECO:0000256" key="8">
    <source>
        <dbReference type="ARBA" id="ARBA00022679"/>
    </source>
</evidence>
<dbReference type="SMART" id="SM00278">
    <property type="entry name" value="HhH1"/>
    <property type="match status" value="3"/>
</dbReference>
<feature type="domain" description="Helix-hairpin-helix DNA-binding motif class 1" evidence="22">
    <location>
        <begin position="129"/>
        <end position="148"/>
    </location>
</feature>
<protein>
    <recommendedName>
        <fullName evidence="5">DNA polymerase beta</fullName>
        <ecNumber evidence="3">2.7.7.7</ecNumber>
        <ecNumber evidence="4">4.2.99.18</ecNumber>
    </recommendedName>
    <alternativeName>
        <fullName evidence="16">5'-deoxyribose-phosphate lyase</fullName>
    </alternativeName>
    <alternativeName>
        <fullName evidence="17">AP lyase</fullName>
    </alternativeName>
</protein>
<feature type="domain" description="DNA-directed DNA polymerase X" evidence="24">
    <location>
        <begin position="3"/>
        <end position="315"/>
    </location>
</feature>
<dbReference type="OrthoDB" id="9808747at2"/>
<dbReference type="EC" id="4.2.99.18" evidence="4"/>
<dbReference type="PANTHER" id="PTHR36928">
    <property type="entry name" value="PHOSPHATASE YCDX-RELATED"/>
    <property type="match status" value="1"/>
</dbReference>
<reference evidence="26" key="1">
    <citation type="submission" date="2017-04" db="EMBL/GenBank/DDBJ databases">
        <authorList>
            <person name="Varghese N."/>
            <person name="Submissions S."/>
        </authorList>
    </citation>
    <scope>NUCLEOTIDE SEQUENCE [LARGE SCALE GENOMIC DNA]</scope>
    <source>
        <strain evidence="26">DSM 16512</strain>
    </source>
</reference>
<evidence type="ECO:0000256" key="14">
    <source>
        <dbReference type="ARBA" id="ARBA00023053"/>
    </source>
</evidence>
<evidence type="ECO:0000256" key="17">
    <source>
        <dbReference type="ARBA" id="ARBA00035726"/>
    </source>
</evidence>
<gene>
    <name evidence="25" type="ORF">SAMN05660197_1826</name>
</gene>
<dbReference type="FunFam" id="3.20.20.140:FF:000047">
    <property type="entry name" value="PHP domain-containing protein"/>
    <property type="match status" value="1"/>
</dbReference>
<dbReference type="PIRSF" id="PIRSF005047">
    <property type="entry name" value="UCP005047_YshC"/>
    <property type="match status" value="1"/>
</dbReference>
<dbReference type="InterPro" id="IPR010996">
    <property type="entry name" value="HHH_MUS81"/>
</dbReference>
<dbReference type="GO" id="GO:0140078">
    <property type="term" value="F:class I DNA-(apurinic or apyrimidinic site) endonuclease activity"/>
    <property type="evidence" value="ECO:0007669"/>
    <property type="project" value="UniProtKB-EC"/>
</dbReference>
<evidence type="ECO:0000256" key="19">
    <source>
        <dbReference type="ARBA" id="ARBA00044678"/>
    </source>
</evidence>
<keyword evidence="13" id="KW-0239">DNA-directed DNA polymerase</keyword>
<evidence type="ECO:0000256" key="3">
    <source>
        <dbReference type="ARBA" id="ARBA00012417"/>
    </source>
</evidence>
<dbReference type="RefSeq" id="WP_084276359.1">
    <property type="nucleotide sequence ID" value="NZ_AP026671.1"/>
</dbReference>
<dbReference type="PANTHER" id="PTHR36928:SF1">
    <property type="entry name" value="PHOSPHATASE YCDX-RELATED"/>
    <property type="match status" value="1"/>
</dbReference>
<dbReference type="InterPro" id="IPR043519">
    <property type="entry name" value="NT_sf"/>
</dbReference>
<dbReference type="InterPro" id="IPR002054">
    <property type="entry name" value="DNA-dir_DNA_pol_X"/>
</dbReference>
<dbReference type="GO" id="GO:0006281">
    <property type="term" value="P:DNA repair"/>
    <property type="evidence" value="ECO:0007669"/>
    <property type="project" value="UniProtKB-KW"/>
</dbReference>
<dbReference type="SMART" id="SM00481">
    <property type="entry name" value="POLIIIAc"/>
    <property type="match status" value="1"/>
</dbReference>
<keyword evidence="11" id="KW-0227">DNA damage</keyword>
<feature type="domain" description="Helix-hairpin-helix DNA-binding motif class 1" evidence="22">
    <location>
        <begin position="94"/>
        <end position="113"/>
    </location>
</feature>
<evidence type="ECO:0000256" key="1">
    <source>
        <dbReference type="ARBA" id="ARBA00001946"/>
    </source>
</evidence>
<keyword evidence="8" id="KW-0808">Transferase</keyword>
<evidence type="ECO:0000256" key="9">
    <source>
        <dbReference type="ARBA" id="ARBA00022695"/>
    </source>
</evidence>
<dbReference type="Gene3D" id="3.20.20.140">
    <property type="entry name" value="Metal-dependent hydrolases"/>
    <property type="match status" value="1"/>
</dbReference>
<dbReference type="Gene3D" id="1.10.150.110">
    <property type="entry name" value="DNA polymerase beta, N-terminal domain-like"/>
    <property type="match status" value="1"/>
</dbReference>
<dbReference type="InterPro" id="IPR047967">
    <property type="entry name" value="PolX_PHP"/>
</dbReference>
<dbReference type="EC" id="2.7.7.7" evidence="3"/>
<dbReference type="InterPro" id="IPR016195">
    <property type="entry name" value="Pol/histidinol_Pase-like"/>
</dbReference>
<keyword evidence="26" id="KW-1185">Reference proteome</keyword>
<evidence type="ECO:0000256" key="11">
    <source>
        <dbReference type="ARBA" id="ARBA00022763"/>
    </source>
</evidence>
<feature type="domain" description="Polymerase/histidinol phosphatase N-terminal" evidence="23">
    <location>
        <begin position="339"/>
        <end position="418"/>
    </location>
</feature>
<sequence length="571" mass="65187">MAITNSEIAKIFNEYADLLEIKGENPFKVRAYRNAARTVENIGKPLEELVESGYDLTKLPGIGTDLSLYIKEIVKTGKFSKLEQLKEEIPPTLVEMLSIEGLGPKRIKTLYEQLHIQSMEDLRRAAESGEIEKLPGFGPTLVEKILRGVRLAKKAGHRFKWSEAKEYVDDLLAYLRQIELTHLEVAGSFRRKKETVGDLDILATAKDFSEVIRHFVKYPKIKEVVSAGSTRSTVILQNDLQVDLRSVEDESYGSALHYFTGSKQHNIAVRKLAIELGLKVNEYGVFRGEQRIAGRTEEEVYKAVGLCYIEPELRENRGEIEACKAGKLPKLIEQKDIRGDLHMHTVYSDGKHTIEDMAKAAKEMGYEYIAITDHSKRLTVAKGLDEKRVLQEFEEIDKINEKINGITILKGMEVDILEDGSLDMSNEVLAQMDVVLVAVHYKFNLSKEKQTARILKAFDNPHVNILAHPTGRMIQMREPIEIDMEKILQKAKENNIFMEINAQPERLDLNDIHIKMAKDMGVKMAINTDSHNIFSLYYMQYGVNQARRGWCEKDDIINTRDLKNLKKLLKR</sequence>
<comment type="function">
    <text evidence="20">Repair polymerase that plays a key role in base-excision repair. During this process, the damaged base is excised by specific DNA glycosylases, the DNA backbone is nicked at the abasic site by an apurinic/apyrimidic (AP) endonuclease, and POLB removes 5'-deoxyribose-phosphate from the preincised AP site acting as a 5'-deoxyribose-phosphate lyase (5'-dRP lyase); through its DNA polymerase activity, it adds one nucleotide to the 3' end of the arising single-nucleotide gap. Conducts 'gap-filling' DNA synthesis in a stepwise distributive fashion rather than in a processive fashion as for other DNA polymerases. It is also able to cleave sugar-phosphate bonds 3' to an intact AP site, acting as an AP lyase.</text>
</comment>
<dbReference type="GO" id="GO:0042578">
    <property type="term" value="F:phosphoric ester hydrolase activity"/>
    <property type="evidence" value="ECO:0007669"/>
    <property type="project" value="TreeGrafter"/>
</dbReference>
<feature type="domain" description="Helix-hairpin-helix DNA-binding motif class 1" evidence="22">
    <location>
        <begin position="54"/>
        <end position="73"/>
    </location>
</feature>
<dbReference type="GO" id="GO:0003677">
    <property type="term" value="F:DNA binding"/>
    <property type="evidence" value="ECO:0007669"/>
    <property type="project" value="InterPro"/>
</dbReference>
<dbReference type="InterPro" id="IPR028207">
    <property type="entry name" value="DNA_pol_B_palm_palm"/>
</dbReference>
<evidence type="ECO:0000256" key="13">
    <source>
        <dbReference type="ARBA" id="ARBA00022932"/>
    </source>
</evidence>
<dbReference type="Pfam" id="PF14791">
    <property type="entry name" value="DNA_pol_B_thumb"/>
    <property type="match status" value="1"/>
</dbReference>
<dbReference type="SUPFAM" id="SSF89550">
    <property type="entry name" value="PHP domain-like"/>
    <property type="match status" value="1"/>
</dbReference>
<comment type="cofactor">
    <cofactor evidence="1">
        <name>Mg(2+)</name>
        <dbReference type="ChEBI" id="CHEBI:18420"/>
    </cofactor>
</comment>
<evidence type="ECO:0000256" key="12">
    <source>
        <dbReference type="ARBA" id="ARBA00022843"/>
    </source>
</evidence>
<dbReference type="GO" id="GO:0003887">
    <property type="term" value="F:DNA-directed DNA polymerase activity"/>
    <property type="evidence" value="ECO:0007669"/>
    <property type="project" value="UniProtKB-KW"/>
</dbReference>
<evidence type="ECO:0000259" key="24">
    <source>
        <dbReference type="SMART" id="SM00483"/>
    </source>
</evidence>
<dbReference type="Pfam" id="PF14520">
    <property type="entry name" value="HHH_5"/>
    <property type="match status" value="1"/>
</dbReference>
<organism evidence="25 26">
    <name type="scientific">Nitratiruptor tergarcus DSM 16512</name>
    <dbReference type="NCBI Taxonomy" id="1069081"/>
    <lineage>
        <taxon>Bacteria</taxon>
        <taxon>Pseudomonadati</taxon>
        <taxon>Campylobacterota</taxon>
        <taxon>Epsilonproteobacteria</taxon>
        <taxon>Nautiliales</taxon>
        <taxon>Nitratiruptoraceae</taxon>
        <taxon>Nitratiruptor</taxon>
    </lineage>
</organism>
<accession>A0A1W1WUT4</accession>
<keyword evidence="9" id="KW-0548">Nucleotidyltransferase</keyword>
<comment type="subcellular location">
    <subcellularLocation>
        <location evidence="2">Cytoplasm</location>
    </subcellularLocation>
</comment>
<evidence type="ECO:0000256" key="18">
    <source>
        <dbReference type="ARBA" id="ARBA00044632"/>
    </source>
</evidence>
<dbReference type="InterPro" id="IPR029398">
    <property type="entry name" value="PolB_thumb"/>
</dbReference>
<dbReference type="Pfam" id="PF14792">
    <property type="entry name" value="DNA_pol_B_palm"/>
    <property type="match status" value="1"/>
</dbReference>
<keyword evidence="6" id="KW-0488">Methylation</keyword>
<comment type="catalytic activity">
    <reaction evidence="18">
        <text>2'-deoxyribonucleotide-(2'-deoxyribose 5'-phosphate)-2'-deoxyribonucleotide-DNA = a 3'-end 2'-deoxyribonucleotide-(2,3-dehydro-2,3-deoxyribose 5'-phosphate)-DNA + a 5'-end 5'-phospho-2'-deoxyribonucleoside-DNA + H(+)</text>
        <dbReference type="Rhea" id="RHEA:66592"/>
        <dbReference type="Rhea" id="RHEA-COMP:13180"/>
        <dbReference type="Rhea" id="RHEA-COMP:16897"/>
        <dbReference type="Rhea" id="RHEA-COMP:17067"/>
        <dbReference type="ChEBI" id="CHEBI:15378"/>
        <dbReference type="ChEBI" id="CHEBI:136412"/>
        <dbReference type="ChEBI" id="CHEBI:157695"/>
        <dbReference type="ChEBI" id="CHEBI:167181"/>
        <dbReference type="EC" id="4.2.99.18"/>
    </reaction>
</comment>
<evidence type="ECO:0000256" key="21">
    <source>
        <dbReference type="ARBA" id="ARBA00049244"/>
    </source>
</evidence>
<dbReference type="InterPro" id="IPR003583">
    <property type="entry name" value="Hlx-hairpin-Hlx_DNA-bd_motif"/>
</dbReference>
<dbReference type="InterPro" id="IPR022311">
    <property type="entry name" value="PolX-like"/>
</dbReference>
<dbReference type="InterPro" id="IPR037160">
    <property type="entry name" value="DNA_Pol_thumb_sf"/>
</dbReference>
<dbReference type="Pfam" id="PF02811">
    <property type="entry name" value="PHP"/>
    <property type="match status" value="1"/>
</dbReference>
<evidence type="ECO:0000259" key="22">
    <source>
        <dbReference type="SMART" id="SM00278"/>
    </source>
</evidence>
<evidence type="ECO:0000313" key="26">
    <source>
        <dbReference type="Proteomes" id="UP000192602"/>
    </source>
</evidence>
<evidence type="ECO:0000256" key="4">
    <source>
        <dbReference type="ARBA" id="ARBA00012720"/>
    </source>
</evidence>
<dbReference type="GO" id="GO:0005829">
    <property type="term" value="C:cytosol"/>
    <property type="evidence" value="ECO:0007669"/>
    <property type="project" value="TreeGrafter"/>
</dbReference>
<dbReference type="InterPro" id="IPR002008">
    <property type="entry name" value="DNA_pol_X_beta-like"/>
</dbReference>
<keyword evidence="10" id="KW-0235">DNA replication</keyword>
<dbReference type="AlphaFoldDB" id="A0A1W1WUT4"/>
<dbReference type="STRING" id="1069081.SAMN05660197_1826"/>
<dbReference type="PRINTS" id="PR00870">
    <property type="entry name" value="DNAPOLXBETA"/>
</dbReference>
<dbReference type="SMART" id="SM00483">
    <property type="entry name" value="POLXc"/>
    <property type="match status" value="1"/>
</dbReference>
<dbReference type="InterPro" id="IPR050243">
    <property type="entry name" value="PHP_phosphatase"/>
</dbReference>
<dbReference type="Gene3D" id="3.30.210.10">
    <property type="entry name" value="DNA polymerase, thumb domain"/>
    <property type="match status" value="1"/>
</dbReference>
<keyword evidence="7" id="KW-0237">DNA synthesis</keyword>
<dbReference type="Proteomes" id="UP000192602">
    <property type="component" value="Unassembled WGS sequence"/>
</dbReference>
<dbReference type="InterPro" id="IPR010994">
    <property type="entry name" value="RuvA_2-like"/>
</dbReference>
<evidence type="ECO:0000256" key="2">
    <source>
        <dbReference type="ARBA" id="ARBA00004496"/>
    </source>
</evidence>
<dbReference type="InterPro" id="IPR027421">
    <property type="entry name" value="DNA_pol_lamdba_lyase_dom_sf"/>
</dbReference>
<name>A0A1W1WUT4_9BACT</name>
<evidence type="ECO:0000256" key="6">
    <source>
        <dbReference type="ARBA" id="ARBA00022481"/>
    </source>
</evidence>
<evidence type="ECO:0000256" key="10">
    <source>
        <dbReference type="ARBA" id="ARBA00022705"/>
    </source>
</evidence>
<evidence type="ECO:0000313" key="25">
    <source>
        <dbReference type="EMBL" id="SMC09996.1"/>
    </source>
</evidence>
<dbReference type="InterPro" id="IPR003141">
    <property type="entry name" value="Pol/His_phosphatase_N"/>
</dbReference>
<keyword evidence="14" id="KW-0915">Sodium</keyword>
<dbReference type="EMBL" id="FWWZ01000001">
    <property type="protein sequence ID" value="SMC09996.1"/>
    <property type="molecule type" value="Genomic_DNA"/>
</dbReference>
<dbReference type="Gene3D" id="1.10.150.20">
    <property type="entry name" value="5' to 3' exonuclease, C-terminal subdomain"/>
    <property type="match status" value="1"/>
</dbReference>
<proteinExistence type="predicted"/>
<evidence type="ECO:0000256" key="16">
    <source>
        <dbReference type="ARBA" id="ARBA00035717"/>
    </source>
</evidence>
<dbReference type="SUPFAM" id="SSF81301">
    <property type="entry name" value="Nucleotidyltransferase"/>
    <property type="match status" value="1"/>
</dbReference>
<evidence type="ECO:0000256" key="20">
    <source>
        <dbReference type="ARBA" id="ARBA00045548"/>
    </source>
</evidence>
<dbReference type="SUPFAM" id="SSF47802">
    <property type="entry name" value="DNA polymerase beta, N-terminal domain-like"/>
    <property type="match status" value="1"/>
</dbReference>
<dbReference type="NCBIfam" id="NF006375">
    <property type="entry name" value="PRK08609.1"/>
    <property type="match status" value="1"/>
</dbReference>
<evidence type="ECO:0000256" key="15">
    <source>
        <dbReference type="ARBA" id="ARBA00023204"/>
    </source>
</evidence>
<dbReference type="Gene3D" id="3.30.460.10">
    <property type="entry name" value="Beta Polymerase, domain 2"/>
    <property type="match status" value="1"/>
</dbReference>
<evidence type="ECO:0000259" key="23">
    <source>
        <dbReference type="SMART" id="SM00481"/>
    </source>
</evidence>